<evidence type="ECO:0000313" key="4">
    <source>
        <dbReference type="Proteomes" id="UP000070544"/>
    </source>
</evidence>
<feature type="domain" description="NADPH-dependent FMN reductase-like" evidence="2">
    <location>
        <begin position="39"/>
        <end position="182"/>
    </location>
</feature>
<feature type="compositionally biased region" description="Polar residues" evidence="1">
    <location>
        <begin position="1"/>
        <end position="11"/>
    </location>
</feature>
<organism evidence="3 4">
    <name type="scientific">Gonapodya prolifera (strain JEL478)</name>
    <name type="common">Monoblepharis prolifera</name>
    <dbReference type="NCBI Taxonomy" id="1344416"/>
    <lineage>
        <taxon>Eukaryota</taxon>
        <taxon>Fungi</taxon>
        <taxon>Fungi incertae sedis</taxon>
        <taxon>Chytridiomycota</taxon>
        <taxon>Chytridiomycota incertae sedis</taxon>
        <taxon>Monoblepharidomycetes</taxon>
        <taxon>Monoblepharidales</taxon>
        <taxon>Gonapodyaceae</taxon>
        <taxon>Gonapodya</taxon>
    </lineage>
</organism>
<dbReference type="Proteomes" id="UP000070544">
    <property type="component" value="Unassembled WGS sequence"/>
</dbReference>
<feature type="region of interest" description="Disordered" evidence="1">
    <location>
        <begin position="1"/>
        <end position="33"/>
    </location>
</feature>
<dbReference type="OrthoDB" id="68575at2759"/>
<reference evidence="3 4" key="1">
    <citation type="journal article" date="2015" name="Genome Biol. Evol.">
        <title>Phylogenomic analyses indicate that early fungi evolved digesting cell walls of algal ancestors of land plants.</title>
        <authorList>
            <person name="Chang Y."/>
            <person name="Wang S."/>
            <person name="Sekimoto S."/>
            <person name="Aerts A.L."/>
            <person name="Choi C."/>
            <person name="Clum A."/>
            <person name="LaButti K.M."/>
            <person name="Lindquist E.A."/>
            <person name="Yee Ngan C."/>
            <person name="Ohm R.A."/>
            <person name="Salamov A.A."/>
            <person name="Grigoriev I.V."/>
            <person name="Spatafora J.W."/>
            <person name="Berbee M.L."/>
        </authorList>
    </citation>
    <scope>NUCLEOTIDE SEQUENCE [LARGE SCALE GENOMIC DNA]</scope>
    <source>
        <strain evidence="3 4">JEL478</strain>
    </source>
</reference>
<dbReference type="Gene3D" id="3.40.50.360">
    <property type="match status" value="1"/>
</dbReference>
<dbReference type="GO" id="GO:0005829">
    <property type="term" value="C:cytosol"/>
    <property type="evidence" value="ECO:0007669"/>
    <property type="project" value="TreeGrafter"/>
</dbReference>
<dbReference type="SUPFAM" id="SSF52218">
    <property type="entry name" value="Flavoproteins"/>
    <property type="match status" value="1"/>
</dbReference>
<dbReference type="AlphaFoldDB" id="A0A139ADC0"/>
<dbReference type="GO" id="GO:0010181">
    <property type="term" value="F:FMN binding"/>
    <property type="evidence" value="ECO:0007669"/>
    <property type="project" value="TreeGrafter"/>
</dbReference>
<name>A0A139ADC0_GONPJ</name>
<dbReference type="PANTHER" id="PTHR30543">
    <property type="entry name" value="CHROMATE REDUCTASE"/>
    <property type="match status" value="1"/>
</dbReference>
<dbReference type="InterPro" id="IPR029039">
    <property type="entry name" value="Flavoprotein-like_sf"/>
</dbReference>
<accession>A0A139ADC0</accession>
<dbReference type="InterPro" id="IPR050712">
    <property type="entry name" value="NAD(P)H-dep_reductase"/>
</dbReference>
<feature type="compositionally biased region" description="Pro residues" evidence="1">
    <location>
        <begin position="18"/>
        <end position="32"/>
    </location>
</feature>
<gene>
    <name evidence="3" type="ORF">M427DRAFT_57487</name>
</gene>
<keyword evidence="4" id="KW-1185">Reference proteome</keyword>
<dbReference type="GO" id="GO:0016491">
    <property type="term" value="F:oxidoreductase activity"/>
    <property type="evidence" value="ECO:0007669"/>
    <property type="project" value="InterPro"/>
</dbReference>
<evidence type="ECO:0000313" key="3">
    <source>
        <dbReference type="EMBL" id="KXS14584.1"/>
    </source>
</evidence>
<dbReference type="EMBL" id="KQ965768">
    <property type="protein sequence ID" value="KXS14584.1"/>
    <property type="molecule type" value="Genomic_DNA"/>
</dbReference>
<evidence type="ECO:0000256" key="1">
    <source>
        <dbReference type="SAM" id="MobiDB-lite"/>
    </source>
</evidence>
<proteinExistence type="predicted"/>
<dbReference type="Pfam" id="PF03358">
    <property type="entry name" value="FMN_red"/>
    <property type="match status" value="1"/>
</dbReference>
<dbReference type="InterPro" id="IPR005025">
    <property type="entry name" value="FMN_Rdtase-like_dom"/>
</dbReference>
<dbReference type="PANTHER" id="PTHR30543:SF21">
    <property type="entry name" value="NAD(P)H-DEPENDENT FMN REDUCTASE LOT6"/>
    <property type="match status" value="1"/>
</dbReference>
<dbReference type="STRING" id="1344416.A0A139ADC0"/>
<sequence>MDASPSPTVQSATATHAAPPPPAQTPTPPHHAPPTGLHFVVVFGSMRRDRIGIRLVRFLARQIEARGNACTILDAMEENLPLLDRMYKEYARGTAPAQMERIAETLRRADAFVVVGGEYNHSIQPGLSNLVDHFLEEWFWRPAGVATYSAGSWGGTRAGVQLRSLLGEIGTAVVSGEVAVPRCQDAFEEDGSPKGHPGEWERRVGRFLSEVEWYARAMKAERAKGPTPY</sequence>
<protein>
    <submittedName>
        <fullName evidence="3">Nadph-dependent fmn reductase</fullName>
    </submittedName>
</protein>
<evidence type="ECO:0000259" key="2">
    <source>
        <dbReference type="Pfam" id="PF03358"/>
    </source>
</evidence>